<feature type="region of interest" description="Disordered" evidence="1">
    <location>
        <begin position="1111"/>
        <end position="1173"/>
    </location>
</feature>
<protein>
    <submittedName>
        <fullName evidence="3 5">Patched family-containing protein</fullName>
    </submittedName>
</protein>
<dbReference type="GeneID" id="36380991"/>
<feature type="compositionally biased region" description="Basic and acidic residues" evidence="1">
    <location>
        <begin position="41"/>
        <end position="60"/>
    </location>
</feature>
<proteinExistence type="predicted"/>
<evidence type="ECO:0000313" key="4">
    <source>
        <dbReference type="Proteomes" id="UP000035682"/>
    </source>
</evidence>
<feature type="transmembrane region" description="Helical" evidence="2">
    <location>
        <begin position="220"/>
        <end position="241"/>
    </location>
</feature>
<evidence type="ECO:0000313" key="3">
    <source>
        <dbReference type="EMBL" id="CEF68621.1"/>
    </source>
</evidence>
<feature type="transmembrane region" description="Helical" evidence="2">
    <location>
        <begin position="507"/>
        <end position="528"/>
    </location>
</feature>
<feature type="transmembrane region" description="Helical" evidence="2">
    <location>
        <begin position="696"/>
        <end position="718"/>
    </location>
</feature>
<organism evidence="3">
    <name type="scientific">Strongyloides ratti</name>
    <name type="common">Parasitic roundworm</name>
    <dbReference type="NCBI Taxonomy" id="34506"/>
    <lineage>
        <taxon>Eukaryota</taxon>
        <taxon>Metazoa</taxon>
        <taxon>Ecdysozoa</taxon>
        <taxon>Nematoda</taxon>
        <taxon>Chromadorea</taxon>
        <taxon>Rhabditida</taxon>
        <taxon>Tylenchina</taxon>
        <taxon>Panagrolaimomorpha</taxon>
        <taxon>Strongyloidoidea</taxon>
        <taxon>Strongyloididae</taxon>
        <taxon>Strongyloides</taxon>
    </lineage>
</organism>
<dbReference type="Gene3D" id="1.20.1640.10">
    <property type="entry name" value="Multidrug efflux transporter AcrB transmembrane domain"/>
    <property type="match status" value="1"/>
</dbReference>
<dbReference type="RefSeq" id="XP_024507821.1">
    <property type="nucleotide sequence ID" value="XM_024654450.1"/>
</dbReference>
<gene>
    <name evidence="3 5 6" type="ORF">SRAE_2000327600</name>
</gene>
<dbReference type="GO" id="GO:0006897">
    <property type="term" value="P:endocytosis"/>
    <property type="evidence" value="ECO:0007669"/>
    <property type="project" value="TreeGrafter"/>
</dbReference>
<dbReference type="OMA" id="IKSRMYL"/>
<feature type="transmembrane region" description="Helical" evidence="2">
    <location>
        <begin position="923"/>
        <end position="943"/>
    </location>
</feature>
<dbReference type="Proteomes" id="UP000035682">
    <property type="component" value="Unplaced"/>
</dbReference>
<feature type="transmembrane region" description="Helical" evidence="2">
    <location>
        <begin position="949"/>
        <end position="973"/>
    </location>
</feature>
<dbReference type="GO" id="GO:0005886">
    <property type="term" value="C:plasma membrane"/>
    <property type="evidence" value="ECO:0007669"/>
    <property type="project" value="TreeGrafter"/>
</dbReference>
<feature type="transmembrane region" description="Helical" evidence="2">
    <location>
        <begin position="994"/>
        <end position="1013"/>
    </location>
</feature>
<feature type="region of interest" description="Disordered" evidence="1">
    <location>
        <begin position="107"/>
        <end position="151"/>
    </location>
</feature>
<feature type="transmembrane region" description="Helical" evidence="2">
    <location>
        <begin position="574"/>
        <end position="604"/>
    </location>
</feature>
<dbReference type="EMBL" id="LN609529">
    <property type="protein sequence ID" value="CEF68621.1"/>
    <property type="molecule type" value="Genomic_DNA"/>
</dbReference>
<keyword evidence="2" id="KW-0472">Membrane</keyword>
<dbReference type="CTD" id="36380991"/>
<reference evidence="5" key="2">
    <citation type="submission" date="2020-12" db="UniProtKB">
        <authorList>
            <consortium name="WormBaseParasite"/>
        </authorList>
    </citation>
    <scope>IDENTIFICATION</scope>
</reference>
<dbReference type="WormBase" id="SRAE_2000327600">
    <property type="protein sequence ID" value="SRP05885"/>
    <property type="gene ID" value="WBGene00263498"/>
</dbReference>
<sequence length="1266" mass="144552">MAERFVSNSIWKLEQQIASANTNNSISTSYPSNSGSLNRGSKKDDSITLKSYTSKDHDNSPHNSNYSNPPSVKYKSIEKNMNLESEGNEIFKPNADLKIETVYSDCERKTSSSPREFQRNQKKEIFSSDDEEEKKNLSTNSGPLIRKSKELSLPPIPTDINNSLQKYNSTTKNQELLPTYNNYHRHNNIPIVKINTFRWLEVGVKRILFFLGKTVPKHKILFTLLPLIFSTLSIIGPIIYYNNLSLTIPFPTFMNHNEKSGSTVENYRIGGNNLGNNLNFNSTNPMFNSFKKTSQAEFSILISTIDQYDTVLNSDVIDLYQQIRSNMQKLRFTPSKDTKYKWKDVCREDCSEKNELVKKLLDKELLLRYPEAVMRETFNNDSDDMKISGLNISRIYIANLLGDIIQDSEGIVSRARTLQLNLKMKDNLKNEIFEEYEKNFRNAVEKERIEIKKHSLELNYWSVRKYVVEVLDGLENAHYKLFYCAITLITLCFFSGFRKDSYQSRPFFGIQIALVLIISIGAGIFVQITGVGQYYTLAFLVSFPIIQIGLVLFYSMLDSWSRYCMAALHPVEKLVFILSWDGPVVILSLLIIVIATCGAGTFAINQHLQYSLFIIGASFAIMLVFALFYLTLCMYTSGKKEAEGVKWYQFCRNGDDNFNEKTLPDFDENFFNVLHEKLTDYKSSKSRIIGRVLSNANVRSLVVFAMTIYIIIGVWGFYQTSVDLKEEHFVNTNTTSYKFMNTYRKSFKKSDNYLEIVLNAPLDYYDRVKKEEILSLLRWPLDQQYATKAVSWLMDFERFQHTTVYDVNADTIVPIVSYIFLQSDSYKKYSTDIVFDKFNTQIIKSRMYLEMSSKGSSEQLKMISGILELAKKYNLPITLKTPFIFSLQHDLQLSGALLTCLGIICGIVFVMTILFFNNPAMALTCLLSNIIAVLCLVGYSYHFSIPLNILTGTAILMGILFNTVSTIHFVYNYTNSGFTHITSGARIQYAFQCTLMPVALASVITGLTFVPLLSSKIPLIYHMFCIIFLSSIVTIINILLFVPSSIIFLTESVATCCVKIGQMCEEPMAPSCIIEQPGDGIYIVSNGIDGRISKYYNGNIITPIPTRHMIMPPPDYEKSSTTMSRKPKRIPSSRIGGNFNDSFENDESIYEEPQTPPPNKKRSTKSGQQLTKKKHIETLSKQAMENDIKNGCRPEVPITNYRYNYPQPTGAPTPPNPMITVQQMNAWRAINFPYPQNYPMNSTPVAGSFHHHQYNGSTGNNQRRYF</sequence>
<feature type="transmembrane region" description="Helical" evidence="2">
    <location>
        <begin position="893"/>
        <end position="916"/>
    </location>
</feature>
<evidence type="ECO:0000256" key="2">
    <source>
        <dbReference type="SAM" id="Phobius"/>
    </source>
</evidence>
<dbReference type="AlphaFoldDB" id="A0A090LFQ9"/>
<keyword evidence="2" id="KW-1133">Transmembrane helix</keyword>
<feature type="compositionally biased region" description="Basic and acidic residues" evidence="1">
    <location>
        <begin position="107"/>
        <end position="126"/>
    </location>
</feature>
<feature type="transmembrane region" description="Helical" evidence="2">
    <location>
        <begin position="534"/>
        <end position="554"/>
    </location>
</feature>
<evidence type="ECO:0000256" key="1">
    <source>
        <dbReference type="SAM" id="MobiDB-lite"/>
    </source>
</evidence>
<evidence type="ECO:0000313" key="5">
    <source>
        <dbReference type="WBParaSite" id="SRAE_2000327600.1"/>
    </source>
</evidence>
<feature type="region of interest" description="Disordered" evidence="1">
    <location>
        <begin position="21"/>
        <end position="73"/>
    </location>
</feature>
<name>A0A090LFQ9_STRRB</name>
<feature type="transmembrane region" description="Helical" evidence="2">
    <location>
        <begin position="610"/>
        <end position="630"/>
    </location>
</feature>
<dbReference type="WBParaSite" id="SRAE_2000327600.1">
    <property type="protein sequence ID" value="SRAE_2000327600.1"/>
    <property type="gene ID" value="WBGene00263498"/>
</dbReference>
<accession>A0A090LFQ9</accession>
<dbReference type="OrthoDB" id="5854469at2759"/>
<dbReference type="SUPFAM" id="SSF82866">
    <property type="entry name" value="Multidrug efflux transporter AcrB transmembrane domain"/>
    <property type="match status" value="1"/>
</dbReference>
<keyword evidence="2" id="KW-0812">Transmembrane</keyword>
<evidence type="ECO:0000313" key="6">
    <source>
        <dbReference type="WormBase" id="SRAE_2000327600"/>
    </source>
</evidence>
<feature type="compositionally biased region" description="Low complexity" evidence="1">
    <location>
        <begin position="61"/>
        <end position="71"/>
    </location>
</feature>
<keyword evidence="4" id="KW-1185">Reference proteome</keyword>
<feature type="transmembrane region" description="Helical" evidence="2">
    <location>
        <begin position="1019"/>
        <end position="1042"/>
    </location>
</feature>
<dbReference type="PANTHER" id="PTHR10796:SF187">
    <property type="entry name" value="SSD DOMAIN-CONTAINING PROTEIN"/>
    <property type="match status" value="1"/>
</dbReference>
<reference evidence="3 4" key="1">
    <citation type="submission" date="2014-09" db="EMBL/GenBank/DDBJ databases">
        <authorList>
            <person name="Martin A.A."/>
        </authorList>
    </citation>
    <scope>NUCLEOTIDE SEQUENCE</scope>
    <source>
        <strain evidence="4">ED321</strain>
        <strain evidence="3">ED321 Heterogonic</strain>
    </source>
</reference>
<dbReference type="InterPro" id="IPR051697">
    <property type="entry name" value="Patched_domain-protein"/>
</dbReference>
<feature type="compositionally biased region" description="Polar residues" evidence="1">
    <location>
        <begin position="30"/>
        <end position="39"/>
    </location>
</feature>
<dbReference type="eggNOG" id="KOG1934">
    <property type="taxonomic scope" value="Eukaryota"/>
</dbReference>
<dbReference type="PANTHER" id="PTHR10796">
    <property type="entry name" value="PATCHED-RELATED"/>
    <property type="match status" value="1"/>
</dbReference>
<dbReference type="GO" id="GO:0018996">
    <property type="term" value="P:molting cycle, collagen and cuticulin-based cuticle"/>
    <property type="evidence" value="ECO:0007669"/>
    <property type="project" value="TreeGrafter"/>
</dbReference>
<dbReference type="GO" id="GO:0030659">
    <property type="term" value="C:cytoplasmic vesicle membrane"/>
    <property type="evidence" value="ECO:0007669"/>
    <property type="project" value="TreeGrafter"/>
</dbReference>